<gene>
    <name evidence="1" type="primary">msp1_1</name>
    <name evidence="1" type="ORF">H4S07_005790</name>
</gene>
<sequence length="450" mass="50228">LGNHVTRSRAAGWLADIRTKSAQVAATAASVVSELLAADTAKEQKGPQLNKVSAGEPTSRQSSSTSGGKGRNGNNGQATSEWGDEDDAYWGHQLDRASALLTKSGVGRWTTQMVVDLLMNNVTSMVDTEPFVHHPETREMVLSFSQAILRNKYHSTVDQVENTIKPFKYEVEVEQHEWVKAQKRSGALIENEIRMCRQALTKLRSSTPKKQLQQAMKFVAMADKRGLDPVAVQVELARRNAEHSTTSSEQPPKPEISAAAEPTTQPPAQSTAGDGASDNDALDDIGYAQYSPRLLRRAQQVLMIQDRLSILHLRRKALSSSTCGTVENKRFCPEIFLDVVAEKLAYNAVMFINYELLQDFFFQFPRELDANLYYGKSGEQIRDFASQNPRIGKQLVLLERRLRLELVMSRLQDLVRQRAAAETGGHGRRSVATQTRDSPFSSIRSNERRR</sequence>
<reference evidence="1" key="1">
    <citation type="submission" date="2022-07" db="EMBL/GenBank/DDBJ databases">
        <title>Phylogenomic reconstructions and comparative analyses of Kickxellomycotina fungi.</title>
        <authorList>
            <person name="Reynolds N.K."/>
            <person name="Stajich J.E."/>
            <person name="Barry K."/>
            <person name="Grigoriev I.V."/>
            <person name="Crous P."/>
            <person name="Smith M.E."/>
        </authorList>
    </citation>
    <scope>NUCLEOTIDE SEQUENCE</scope>
    <source>
        <strain evidence="1">CBS 102833</strain>
    </source>
</reference>
<accession>A0ACC1KZK9</accession>
<name>A0ACC1KZK9_9FUNG</name>
<dbReference type="Proteomes" id="UP001140096">
    <property type="component" value="Unassembled WGS sequence"/>
</dbReference>
<protein>
    <submittedName>
        <fullName evidence="1">Mitochondrial dynamin GTPase Msp1</fullName>
    </submittedName>
</protein>
<organism evidence="1 2">
    <name type="scientific">Coemansia furcata</name>
    <dbReference type="NCBI Taxonomy" id="417177"/>
    <lineage>
        <taxon>Eukaryota</taxon>
        <taxon>Fungi</taxon>
        <taxon>Fungi incertae sedis</taxon>
        <taxon>Zoopagomycota</taxon>
        <taxon>Kickxellomycotina</taxon>
        <taxon>Kickxellomycetes</taxon>
        <taxon>Kickxellales</taxon>
        <taxon>Kickxellaceae</taxon>
        <taxon>Coemansia</taxon>
    </lineage>
</organism>
<keyword evidence="2" id="KW-1185">Reference proteome</keyword>
<feature type="non-terminal residue" evidence="1">
    <location>
        <position position="1"/>
    </location>
</feature>
<evidence type="ECO:0000313" key="2">
    <source>
        <dbReference type="Proteomes" id="UP001140096"/>
    </source>
</evidence>
<evidence type="ECO:0000313" key="1">
    <source>
        <dbReference type="EMBL" id="KAJ2798052.1"/>
    </source>
</evidence>
<dbReference type="EMBL" id="JANBUP010003048">
    <property type="protein sequence ID" value="KAJ2798052.1"/>
    <property type="molecule type" value="Genomic_DNA"/>
</dbReference>
<comment type="caution">
    <text evidence="1">The sequence shown here is derived from an EMBL/GenBank/DDBJ whole genome shotgun (WGS) entry which is preliminary data.</text>
</comment>
<proteinExistence type="predicted"/>